<comment type="caution">
    <text evidence="1">The sequence shown here is derived from an EMBL/GenBank/DDBJ whole genome shotgun (WGS) entry which is preliminary data.</text>
</comment>
<gene>
    <name evidence="1" type="ORF">S03H2_24458</name>
</gene>
<name>X1GAL1_9ZZZZ</name>
<reference evidence="1" key="1">
    <citation type="journal article" date="2014" name="Front. Microbiol.">
        <title>High frequency of phylogenetically diverse reductive dehalogenase-homologous genes in deep subseafloor sedimentary metagenomes.</title>
        <authorList>
            <person name="Kawai M."/>
            <person name="Futagami T."/>
            <person name="Toyoda A."/>
            <person name="Takaki Y."/>
            <person name="Nishi S."/>
            <person name="Hori S."/>
            <person name="Arai W."/>
            <person name="Tsubouchi T."/>
            <person name="Morono Y."/>
            <person name="Uchiyama I."/>
            <person name="Ito T."/>
            <person name="Fujiyama A."/>
            <person name="Inagaki F."/>
            <person name="Takami H."/>
        </authorList>
    </citation>
    <scope>NUCLEOTIDE SEQUENCE</scope>
    <source>
        <strain evidence="1">Expedition CK06-06</strain>
    </source>
</reference>
<evidence type="ECO:0000313" key="1">
    <source>
        <dbReference type="EMBL" id="GAH38614.1"/>
    </source>
</evidence>
<proteinExistence type="predicted"/>
<protein>
    <recommendedName>
        <fullName evidence="2">Molybdopterin dinucleotide-binding domain-containing protein</fullName>
    </recommendedName>
</protein>
<sequence>VSNKNGKAKYNLGENPDLKPNTALIYSGFPFPNAEYKNVNIFTPEMAEESGRSGAYFSTIVKITKI</sequence>
<feature type="non-terminal residue" evidence="1">
    <location>
        <position position="1"/>
    </location>
</feature>
<evidence type="ECO:0008006" key="2">
    <source>
        <dbReference type="Google" id="ProtNLM"/>
    </source>
</evidence>
<dbReference type="EMBL" id="BARU01013592">
    <property type="protein sequence ID" value="GAH38614.1"/>
    <property type="molecule type" value="Genomic_DNA"/>
</dbReference>
<organism evidence="1">
    <name type="scientific">marine sediment metagenome</name>
    <dbReference type="NCBI Taxonomy" id="412755"/>
    <lineage>
        <taxon>unclassified sequences</taxon>
        <taxon>metagenomes</taxon>
        <taxon>ecological metagenomes</taxon>
    </lineage>
</organism>
<accession>X1GAL1</accession>
<dbReference type="AlphaFoldDB" id="X1GAL1"/>